<keyword evidence="4 6" id="KW-1133">Transmembrane helix</keyword>
<keyword evidence="5 6" id="KW-0472">Membrane</keyword>
<comment type="caution">
    <text evidence="7">The sequence shown here is derived from an EMBL/GenBank/DDBJ whole genome shotgun (WGS) entry which is preliminary data.</text>
</comment>
<evidence type="ECO:0000256" key="4">
    <source>
        <dbReference type="ARBA" id="ARBA00022989"/>
    </source>
</evidence>
<feature type="transmembrane region" description="Helical" evidence="6">
    <location>
        <begin position="78"/>
        <end position="96"/>
    </location>
</feature>
<keyword evidence="3 6" id="KW-0812">Transmembrane</keyword>
<dbReference type="RefSeq" id="WP_184486123.1">
    <property type="nucleotide sequence ID" value="NZ_JAAEDJ010000028.1"/>
</dbReference>
<feature type="transmembrane region" description="Helical" evidence="6">
    <location>
        <begin position="210"/>
        <end position="234"/>
    </location>
</feature>
<feature type="transmembrane region" description="Helical" evidence="6">
    <location>
        <begin position="277"/>
        <end position="293"/>
    </location>
</feature>
<dbReference type="InterPro" id="IPR052983">
    <property type="entry name" value="MFS_Riboflavin_Transporter"/>
</dbReference>
<accession>A0A840Y8B3</accession>
<feature type="transmembrane region" description="Helical" evidence="6">
    <location>
        <begin position="169"/>
        <end position="189"/>
    </location>
</feature>
<feature type="transmembrane region" description="Helical" evidence="6">
    <location>
        <begin position="141"/>
        <end position="163"/>
    </location>
</feature>
<gene>
    <name evidence="7" type="ORF">FHS88_002962</name>
</gene>
<evidence type="ECO:0000256" key="2">
    <source>
        <dbReference type="ARBA" id="ARBA00022448"/>
    </source>
</evidence>
<sequence>MSGRGPSDRALIWGIATTQLIGWGTLYVPFPLLVAPMEAELGWSRVLLNAALTCGLLASGVAAVPVGRWLDRHGARGMMSLGAVAAALLLLAWSLVHDPAVFIGIWVLLGIAQAACLWNPAMAVVVALARDPTRSITAITFITGLTGTVFLPLTEALIAAMGWRGALQALAAMQIGAAALTFAMLRGAPKPEASRQAGAAVPLARRMRDAAFLGLALCFAAHAFIGVGLAAHLIPLLRERGWPEATVLLLAAAHGPAQVAARALLYAAGRRVTMRSVGVFATLLLPVAMLALATGPASLALTILFVGAFAVADGLLTIVRAAGTAEILGREGYGAITGALSAVAVLPRTVAPLVIALVWEGAGGYGPVPWILAAVGAASAAGFLLAARRAPVTSG</sequence>
<organism evidence="7 8">
    <name type="scientific">Neoroseomonas alkaliterrae</name>
    <dbReference type="NCBI Taxonomy" id="1452450"/>
    <lineage>
        <taxon>Bacteria</taxon>
        <taxon>Pseudomonadati</taxon>
        <taxon>Pseudomonadota</taxon>
        <taxon>Alphaproteobacteria</taxon>
        <taxon>Acetobacterales</taxon>
        <taxon>Acetobacteraceae</taxon>
        <taxon>Neoroseomonas</taxon>
    </lineage>
</organism>
<feature type="transmembrane region" description="Helical" evidence="6">
    <location>
        <begin position="299"/>
        <end position="321"/>
    </location>
</feature>
<dbReference type="SUPFAM" id="SSF103473">
    <property type="entry name" value="MFS general substrate transporter"/>
    <property type="match status" value="1"/>
</dbReference>
<evidence type="ECO:0000256" key="1">
    <source>
        <dbReference type="ARBA" id="ARBA00004141"/>
    </source>
</evidence>
<dbReference type="GO" id="GO:0022857">
    <property type="term" value="F:transmembrane transporter activity"/>
    <property type="evidence" value="ECO:0007669"/>
    <property type="project" value="InterPro"/>
</dbReference>
<feature type="transmembrane region" description="Helical" evidence="6">
    <location>
        <begin position="46"/>
        <end position="66"/>
    </location>
</feature>
<evidence type="ECO:0000313" key="7">
    <source>
        <dbReference type="EMBL" id="MBB5690822.1"/>
    </source>
</evidence>
<keyword evidence="8" id="KW-1185">Reference proteome</keyword>
<dbReference type="Proteomes" id="UP000562254">
    <property type="component" value="Unassembled WGS sequence"/>
</dbReference>
<proteinExistence type="predicted"/>
<dbReference type="AlphaFoldDB" id="A0A840Y8B3"/>
<dbReference type="PANTHER" id="PTHR43385:SF1">
    <property type="entry name" value="RIBOFLAVIN TRANSPORTER RIBJ"/>
    <property type="match status" value="1"/>
</dbReference>
<evidence type="ECO:0000313" key="8">
    <source>
        <dbReference type="Proteomes" id="UP000562254"/>
    </source>
</evidence>
<dbReference type="Gene3D" id="1.20.1250.20">
    <property type="entry name" value="MFS general substrate transporter like domains"/>
    <property type="match status" value="1"/>
</dbReference>
<evidence type="ECO:0000256" key="6">
    <source>
        <dbReference type="SAM" id="Phobius"/>
    </source>
</evidence>
<reference evidence="7 8" key="1">
    <citation type="submission" date="2020-08" db="EMBL/GenBank/DDBJ databases">
        <title>Genomic Encyclopedia of Type Strains, Phase IV (KMG-IV): sequencing the most valuable type-strain genomes for metagenomic binning, comparative biology and taxonomic classification.</title>
        <authorList>
            <person name="Goeker M."/>
        </authorList>
    </citation>
    <scope>NUCLEOTIDE SEQUENCE [LARGE SCALE GENOMIC DNA]</scope>
    <source>
        <strain evidence="7 8">DSM 25895</strain>
    </source>
</reference>
<dbReference type="InterPro" id="IPR011701">
    <property type="entry name" value="MFS"/>
</dbReference>
<keyword evidence="2" id="KW-0813">Transport</keyword>
<comment type="subcellular location">
    <subcellularLocation>
        <location evidence="1">Membrane</location>
        <topology evidence="1">Multi-pass membrane protein</topology>
    </subcellularLocation>
</comment>
<name>A0A840Y8B3_9PROT</name>
<dbReference type="Pfam" id="PF07690">
    <property type="entry name" value="MFS_1"/>
    <property type="match status" value="1"/>
</dbReference>
<evidence type="ECO:0000256" key="3">
    <source>
        <dbReference type="ARBA" id="ARBA00022692"/>
    </source>
</evidence>
<feature type="transmembrane region" description="Helical" evidence="6">
    <location>
        <begin position="370"/>
        <end position="387"/>
    </location>
</feature>
<feature type="transmembrane region" description="Helical" evidence="6">
    <location>
        <begin position="246"/>
        <end position="265"/>
    </location>
</feature>
<feature type="transmembrane region" description="Helical" evidence="6">
    <location>
        <begin position="102"/>
        <end position="129"/>
    </location>
</feature>
<dbReference type="EMBL" id="JACIJE010000008">
    <property type="protein sequence ID" value="MBB5690822.1"/>
    <property type="molecule type" value="Genomic_DNA"/>
</dbReference>
<dbReference type="InterPro" id="IPR036259">
    <property type="entry name" value="MFS_trans_sf"/>
</dbReference>
<protein>
    <submittedName>
        <fullName evidence="7">Putative MFS family arabinose efflux permease</fullName>
    </submittedName>
</protein>
<dbReference type="PANTHER" id="PTHR43385">
    <property type="entry name" value="RIBOFLAVIN TRANSPORTER RIBJ"/>
    <property type="match status" value="1"/>
</dbReference>
<feature type="transmembrane region" description="Helical" evidence="6">
    <location>
        <begin position="12"/>
        <end position="34"/>
    </location>
</feature>
<dbReference type="GO" id="GO:0016020">
    <property type="term" value="C:membrane"/>
    <property type="evidence" value="ECO:0007669"/>
    <property type="project" value="UniProtKB-SubCell"/>
</dbReference>
<evidence type="ECO:0000256" key="5">
    <source>
        <dbReference type="ARBA" id="ARBA00023136"/>
    </source>
</evidence>
<feature type="transmembrane region" description="Helical" evidence="6">
    <location>
        <begin position="333"/>
        <end position="358"/>
    </location>
</feature>